<gene>
    <name evidence="7" type="ORF">PDE001_LOCUS11234</name>
</gene>
<evidence type="ECO:0000259" key="6">
    <source>
        <dbReference type="PROSITE" id="PS50600"/>
    </source>
</evidence>
<evidence type="ECO:0000256" key="3">
    <source>
        <dbReference type="ARBA" id="ARBA00022801"/>
    </source>
</evidence>
<evidence type="ECO:0000313" key="7">
    <source>
        <dbReference type="EMBL" id="CAI5746226.1"/>
    </source>
</evidence>
<keyword evidence="4" id="KW-0788">Thiol protease</keyword>
<dbReference type="AlphaFoldDB" id="A0AAV0VF87"/>
<dbReference type="PANTHER" id="PTHR46915:SF2">
    <property type="entry name" value="UBIQUITIN-LIKE PROTEASE 4"/>
    <property type="match status" value="1"/>
</dbReference>
<dbReference type="GO" id="GO:0008234">
    <property type="term" value="F:cysteine-type peptidase activity"/>
    <property type="evidence" value="ECO:0007669"/>
    <property type="project" value="UniProtKB-KW"/>
</dbReference>
<feature type="compositionally biased region" description="Acidic residues" evidence="5">
    <location>
        <begin position="266"/>
        <end position="276"/>
    </location>
</feature>
<protein>
    <recommendedName>
        <fullName evidence="6">Ubiquitin-like protease family profile domain-containing protein</fullName>
    </recommendedName>
</protein>
<evidence type="ECO:0000313" key="8">
    <source>
        <dbReference type="Proteomes" id="UP001162029"/>
    </source>
</evidence>
<reference evidence="7" key="1">
    <citation type="submission" date="2022-12" db="EMBL/GenBank/DDBJ databases">
        <authorList>
            <person name="Webb A."/>
        </authorList>
    </citation>
    <scope>NUCLEOTIDE SEQUENCE</scope>
    <source>
        <strain evidence="7">Pd1</strain>
    </source>
</reference>
<evidence type="ECO:0000256" key="2">
    <source>
        <dbReference type="ARBA" id="ARBA00022670"/>
    </source>
</evidence>
<keyword evidence="2" id="KW-0645">Protease</keyword>
<dbReference type="SUPFAM" id="SSF54001">
    <property type="entry name" value="Cysteine proteinases"/>
    <property type="match status" value="1"/>
</dbReference>
<dbReference type="Gene3D" id="1.10.418.20">
    <property type="match status" value="1"/>
</dbReference>
<dbReference type="InterPro" id="IPR038765">
    <property type="entry name" value="Papain-like_cys_pep_sf"/>
</dbReference>
<evidence type="ECO:0000256" key="1">
    <source>
        <dbReference type="ARBA" id="ARBA00005234"/>
    </source>
</evidence>
<name>A0AAV0VF87_9STRA</name>
<keyword evidence="3" id="KW-0378">Hydrolase</keyword>
<dbReference type="Pfam" id="PF02902">
    <property type="entry name" value="Peptidase_C48"/>
    <property type="match status" value="1"/>
</dbReference>
<comment type="caution">
    <text evidence="7">The sequence shown here is derived from an EMBL/GenBank/DDBJ whole genome shotgun (WGS) entry which is preliminary data.</text>
</comment>
<feature type="domain" description="Ubiquitin-like protease family profile" evidence="6">
    <location>
        <begin position="537"/>
        <end position="736"/>
    </location>
</feature>
<feature type="region of interest" description="Disordered" evidence="5">
    <location>
        <begin position="53"/>
        <end position="98"/>
    </location>
</feature>
<proteinExistence type="inferred from homology"/>
<accession>A0AAV0VF87</accession>
<feature type="compositionally biased region" description="Polar residues" evidence="5">
    <location>
        <begin position="53"/>
        <end position="66"/>
    </location>
</feature>
<dbReference type="EMBL" id="CANTFM010002379">
    <property type="protein sequence ID" value="CAI5746226.1"/>
    <property type="molecule type" value="Genomic_DNA"/>
</dbReference>
<dbReference type="InterPro" id="IPR003653">
    <property type="entry name" value="Peptidase_C48_C"/>
</dbReference>
<dbReference type="PROSITE" id="PS50600">
    <property type="entry name" value="ULP_PROTEASE"/>
    <property type="match status" value="1"/>
</dbReference>
<evidence type="ECO:0000256" key="5">
    <source>
        <dbReference type="SAM" id="MobiDB-lite"/>
    </source>
</evidence>
<dbReference type="GO" id="GO:0006508">
    <property type="term" value="P:proteolysis"/>
    <property type="evidence" value="ECO:0007669"/>
    <property type="project" value="UniProtKB-KW"/>
</dbReference>
<evidence type="ECO:0000256" key="4">
    <source>
        <dbReference type="ARBA" id="ARBA00022807"/>
    </source>
</evidence>
<dbReference type="PANTHER" id="PTHR46915">
    <property type="entry name" value="UBIQUITIN-LIKE PROTEASE 4-RELATED"/>
    <property type="match status" value="1"/>
</dbReference>
<feature type="compositionally biased region" description="Basic and acidic residues" evidence="5">
    <location>
        <begin position="67"/>
        <end position="83"/>
    </location>
</feature>
<feature type="region of interest" description="Disordered" evidence="5">
    <location>
        <begin position="248"/>
        <end position="284"/>
    </location>
</feature>
<dbReference type="Proteomes" id="UP001162029">
    <property type="component" value="Unassembled WGS sequence"/>
</dbReference>
<feature type="compositionally biased region" description="Basic residues" evidence="5">
    <location>
        <begin position="1"/>
        <end position="17"/>
    </location>
</feature>
<dbReference type="GO" id="GO:0016926">
    <property type="term" value="P:protein desumoylation"/>
    <property type="evidence" value="ECO:0007669"/>
    <property type="project" value="UniProtKB-ARBA"/>
</dbReference>
<keyword evidence="8" id="KW-1185">Reference proteome</keyword>
<sequence>MADHRERHRRFGARRHPSAASSHRYNSSGISHYSHTLEFSTDTFDRSVVSPTSRLNYNHNNSWQDNSRQDFDFSRDRSKEGHYPPKYTSNKPKASGQGISVPGSSIITATSDSVLVKGFVPPKQQNDFLSNLTKKNTMTNRGPGVTSQMLAYSLLKAASGSIPMKRDEFKPHKGWMNMKVQESVSTPRVSLAPAEKRAKVGKNAHKKSLPVVTHYALRDRIKPTLFPKFSAIATQSFDVRNRQLARLGKRKMSSEGSAAKPIALDSDSETDTEAEADEKVQSDDASNSMNIVDEVMTDTRNYTVEEKLEKKQAVVDWDDIALHAIEQMINCDVTIGLFQCNVDLFFQADRMYMGNIRGKYENWLFKQYYLLEYKHLQDVRVYKVVKEVNASVEVEVGEIDCRRQLLEEASYIAFKLPMPEETDQAAVNTLYDPSGPDVSKGYIVLRLLEDASGDSLGDITNILREHADIQLINDKEQAMEYLEALVKDPFGYKSSRRTRRRKIDAARDTASDSDEEDNCGDITVLTYPPPPCTNDIVTIVRHDISRLKPRRYLNDNIIDYYFKRMILQTFQKNKLVQEKVLFLSSHFYSRLRAGMGSTASERMEAGYKNVSTWLARSNLFSRSIIFIPINKDFHWSLAVILNPGVAGTDSGNEEALSCIAVLDPLGSYHRKAAIIRNLRAFLQMQWENLQAYCSDTEAASMSEYGVDRVLTLNVNTPLQENNYDCGAYVLKFAEVILKNCLDLGLLAQNDGVISKDVTDNDLEALITSTAFSAEDIIVTRQQIQHYIEVDASEYQMRKKEKVSKT</sequence>
<feature type="region of interest" description="Disordered" evidence="5">
    <location>
        <begin position="1"/>
        <end position="27"/>
    </location>
</feature>
<comment type="similarity">
    <text evidence="1">Belongs to the peptidase C48 family.</text>
</comment>
<dbReference type="Gene3D" id="3.30.310.130">
    <property type="entry name" value="Ubiquitin-related"/>
    <property type="match status" value="1"/>
</dbReference>
<organism evidence="7 8">
    <name type="scientific">Peronospora destructor</name>
    <dbReference type="NCBI Taxonomy" id="86335"/>
    <lineage>
        <taxon>Eukaryota</taxon>
        <taxon>Sar</taxon>
        <taxon>Stramenopiles</taxon>
        <taxon>Oomycota</taxon>
        <taxon>Peronosporomycetes</taxon>
        <taxon>Peronosporales</taxon>
        <taxon>Peronosporaceae</taxon>
        <taxon>Peronospora</taxon>
    </lineage>
</organism>